<dbReference type="EMBL" id="GL379791">
    <property type="protein sequence ID" value="EGT52151.1"/>
    <property type="molecule type" value="Genomic_DNA"/>
</dbReference>
<keyword evidence="3" id="KW-1185">Reference proteome</keyword>
<dbReference type="InParanoid" id="G0ME09"/>
<evidence type="ECO:0000313" key="3">
    <source>
        <dbReference type="Proteomes" id="UP000008068"/>
    </source>
</evidence>
<dbReference type="Proteomes" id="UP000008068">
    <property type="component" value="Unassembled WGS sequence"/>
</dbReference>
<name>G0ME09_CAEBE</name>
<dbReference type="AlphaFoldDB" id="G0ME09"/>
<feature type="region of interest" description="Disordered" evidence="1">
    <location>
        <begin position="1"/>
        <end position="33"/>
    </location>
</feature>
<feature type="compositionally biased region" description="Polar residues" evidence="1">
    <location>
        <begin position="16"/>
        <end position="27"/>
    </location>
</feature>
<feature type="region of interest" description="Disordered" evidence="1">
    <location>
        <begin position="193"/>
        <end position="235"/>
    </location>
</feature>
<sequence length="235" mass="26137">MDYPVPNKSPKLLTKSELNQRASTNLRATPDSLPIINEEKCPKVFNLTDDVVLPDKEKEIANEDEKTHARGQGPSPFSNPRKRPLGLLPESDLNNSGFLGDDSSPLLMDPRTQKAQKPGTSWKLKDQTNSPSIKKSKLEEGFDGLHEDGVGYSRGLLRLAPEFKPDKLLYDNCNMKLKDVGVKKAEKKAKKVENHFFGNSKLPGPNGDSDHEDDSSDEDDDDGLELFGIKKCQYS</sequence>
<evidence type="ECO:0000256" key="1">
    <source>
        <dbReference type="SAM" id="MobiDB-lite"/>
    </source>
</evidence>
<reference evidence="3" key="1">
    <citation type="submission" date="2011-07" db="EMBL/GenBank/DDBJ databases">
        <authorList>
            <consortium name="Caenorhabditis brenneri Sequencing and Analysis Consortium"/>
            <person name="Wilson R.K."/>
        </authorList>
    </citation>
    <scope>NUCLEOTIDE SEQUENCE [LARGE SCALE GENOMIC DNA]</scope>
    <source>
        <strain evidence="3">PB2801</strain>
    </source>
</reference>
<protein>
    <submittedName>
        <fullName evidence="2">Uncharacterized protein</fullName>
    </submittedName>
</protein>
<evidence type="ECO:0000313" key="2">
    <source>
        <dbReference type="EMBL" id="EGT52151.1"/>
    </source>
</evidence>
<feature type="compositionally biased region" description="Basic and acidic residues" evidence="1">
    <location>
        <begin position="56"/>
        <end position="68"/>
    </location>
</feature>
<feature type="region of interest" description="Disordered" evidence="1">
    <location>
        <begin position="56"/>
        <end position="140"/>
    </location>
</feature>
<gene>
    <name evidence="2" type="ORF">CAEBREN_06317</name>
</gene>
<proteinExistence type="predicted"/>
<organism evidence="3">
    <name type="scientific">Caenorhabditis brenneri</name>
    <name type="common">Nematode worm</name>
    <dbReference type="NCBI Taxonomy" id="135651"/>
    <lineage>
        <taxon>Eukaryota</taxon>
        <taxon>Metazoa</taxon>
        <taxon>Ecdysozoa</taxon>
        <taxon>Nematoda</taxon>
        <taxon>Chromadorea</taxon>
        <taxon>Rhabditida</taxon>
        <taxon>Rhabditina</taxon>
        <taxon>Rhabditomorpha</taxon>
        <taxon>Rhabditoidea</taxon>
        <taxon>Rhabditidae</taxon>
        <taxon>Peloderinae</taxon>
        <taxon>Caenorhabditis</taxon>
    </lineage>
</organism>
<accession>G0ME09</accession>
<dbReference type="HOGENOM" id="CLU_1181112_0_0_1"/>
<feature type="compositionally biased region" description="Acidic residues" evidence="1">
    <location>
        <begin position="210"/>
        <end position="224"/>
    </location>
</feature>